<dbReference type="InterPro" id="IPR036390">
    <property type="entry name" value="WH_DNA-bd_sf"/>
</dbReference>
<dbReference type="EMBL" id="CP163439">
    <property type="protein sequence ID" value="XDQ38853.1"/>
    <property type="molecule type" value="Genomic_DNA"/>
</dbReference>
<dbReference type="SUPFAM" id="SSF46785">
    <property type="entry name" value="Winged helix' DNA-binding domain"/>
    <property type="match status" value="1"/>
</dbReference>
<dbReference type="InterPro" id="IPR036388">
    <property type="entry name" value="WH-like_DNA-bd_sf"/>
</dbReference>
<name>A0AB39Q9K6_9ACTN</name>
<sequence>MKRTYQDTRRTNRFAVMRHLIASAPVVRRDIAAASGLSVVTASDIVSELHELGLLAEIGQQASGATR</sequence>
<dbReference type="RefSeq" id="WP_369173577.1">
    <property type="nucleotide sequence ID" value="NZ_CP163439.1"/>
</dbReference>
<reference evidence="1" key="1">
    <citation type="submission" date="2024-07" db="EMBL/GenBank/DDBJ databases">
        <authorList>
            <person name="Yu S.T."/>
        </authorList>
    </citation>
    <scope>NUCLEOTIDE SEQUENCE</scope>
    <source>
        <strain evidence="1">R28</strain>
    </source>
</reference>
<accession>A0AB39Q9K6</accession>
<dbReference type="Gene3D" id="1.10.10.10">
    <property type="entry name" value="Winged helix-like DNA-binding domain superfamily/Winged helix DNA-binding domain"/>
    <property type="match status" value="1"/>
</dbReference>
<gene>
    <name evidence="1" type="ORF">AB5J49_38915</name>
</gene>
<protein>
    <submittedName>
        <fullName evidence="1">Uncharacterized protein</fullName>
    </submittedName>
</protein>
<evidence type="ECO:0000313" key="1">
    <source>
        <dbReference type="EMBL" id="XDQ38853.1"/>
    </source>
</evidence>
<dbReference type="AlphaFoldDB" id="A0AB39Q9K6"/>
<proteinExistence type="predicted"/>
<organism evidence="1">
    <name type="scientific">Streptomyces sp. R28</name>
    <dbReference type="NCBI Taxonomy" id="3238628"/>
    <lineage>
        <taxon>Bacteria</taxon>
        <taxon>Bacillati</taxon>
        <taxon>Actinomycetota</taxon>
        <taxon>Actinomycetes</taxon>
        <taxon>Kitasatosporales</taxon>
        <taxon>Streptomycetaceae</taxon>
        <taxon>Streptomyces</taxon>
    </lineage>
</organism>